<gene>
    <name evidence="1" type="ORF">BpHYR1_017626</name>
</gene>
<dbReference type="Proteomes" id="UP000276133">
    <property type="component" value="Unassembled WGS sequence"/>
</dbReference>
<accession>A0A3M7SDH7</accession>
<protein>
    <submittedName>
        <fullName evidence="1">Uncharacterized protein</fullName>
    </submittedName>
</protein>
<organism evidence="1 2">
    <name type="scientific">Brachionus plicatilis</name>
    <name type="common">Marine rotifer</name>
    <name type="synonym">Brachionus muelleri</name>
    <dbReference type="NCBI Taxonomy" id="10195"/>
    <lineage>
        <taxon>Eukaryota</taxon>
        <taxon>Metazoa</taxon>
        <taxon>Spiralia</taxon>
        <taxon>Gnathifera</taxon>
        <taxon>Rotifera</taxon>
        <taxon>Eurotatoria</taxon>
        <taxon>Monogononta</taxon>
        <taxon>Pseudotrocha</taxon>
        <taxon>Ploima</taxon>
        <taxon>Brachionidae</taxon>
        <taxon>Brachionus</taxon>
    </lineage>
</organism>
<sequence length="85" mass="9880">MRMSLGLWFQASLNSSRVRSQIKSARMSGAVYDERPTCFLGEDAVITMPKDSLAYFVQACRKNKFFQKQLLDMSCQLNNRIFQFE</sequence>
<keyword evidence="2" id="KW-1185">Reference proteome</keyword>
<proteinExistence type="predicted"/>
<evidence type="ECO:0000313" key="1">
    <source>
        <dbReference type="EMBL" id="RNA33873.1"/>
    </source>
</evidence>
<reference evidence="1 2" key="1">
    <citation type="journal article" date="2018" name="Sci. Rep.">
        <title>Genomic signatures of local adaptation to the degree of environmental predictability in rotifers.</title>
        <authorList>
            <person name="Franch-Gras L."/>
            <person name="Hahn C."/>
            <person name="Garcia-Roger E.M."/>
            <person name="Carmona M.J."/>
            <person name="Serra M."/>
            <person name="Gomez A."/>
        </authorList>
    </citation>
    <scope>NUCLEOTIDE SEQUENCE [LARGE SCALE GENOMIC DNA]</scope>
    <source>
        <strain evidence="1">HYR1</strain>
    </source>
</reference>
<name>A0A3M7SDH7_BRAPC</name>
<comment type="caution">
    <text evidence="1">The sequence shown here is derived from an EMBL/GenBank/DDBJ whole genome shotgun (WGS) entry which is preliminary data.</text>
</comment>
<evidence type="ECO:0000313" key="2">
    <source>
        <dbReference type="Proteomes" id="UP000276133"/>
    </source>
</evidence>
<dbReference type="AlphaFoldDB" id="A0A3M7SDH7"/>
<dbReference type="EMBL" id="REGN01001565">
    <property type="protein sequence ID" value="RNA33873.1"/>
    <property type="molecule type" value="Genomic_DNA"/>
</dbReference>